<reference evidence="1" key="1">
    <citation type="journal article" date="2021" name="J Fungi (Basel)">
        <title>Virulence traits and population genomics of the black yeast Aureobasidium melanogenum.</title>
        <authorList>
            <person name="Cernosa A."/>
            <person name="Sun X."/>
            <person name="Gostincar C."/>
            <person name="Fang C."/>
            <person name="Gunde-Cimerman N."/>
            <person name="Song Z."/>
        </authorList>
    </citation>
    <scope>NUCLEOTIDE SEQUENCE</scope>
    <source>
        <strain evidence="1">EXF-8016</strain>
    </source>
</reference>
<organism evidence="1 2">
    <name type="scientific">Aureobasidium melanogenum</name>
    <name type="common">Aureobasidium pullulans var. melanogenum</name>
    <dbReference type="NCBI Taxonomy" id="46634"/>
    <lineage>
        <taxon>Eukaryota</taxon>
        <taxon>Fungi</taxon>
        <taxon>Dikarya</taxon>
        <taxon>Ascomycota</taxon>
        <taxon>Pezizomycotina</taxon>
        <taxon>Dothideomycetes</taxon>
        <taxon>Dothideomycetidae</taxon>
        <taxon>Dothideales</taxon>
        <taxon>Saccotheciaceae</taxon>
        <taxon>Aureobasidium</taxon>
    </lineage>
</organism>
<proteinExistence type="predicted"/>
<reference evidence="1" key="2">
    <citation type="submission" date="2021-08" db="EMBL/GenBank/DDBJ databases">
        <authorList>
            <person name="Gostincar C."/>
            <person name="Sun X."/>
            <person name="Song Z."/>
            <person name="Gunde-Cimerman N."/>
        </authorList>
    </citation>
    <scope>NUCLEOTIDE SEQUENCE</scope>
    <source>
        <strain evidence="1">EXF-8016</strain>
    </source>
</reference>
<evidence type="ECO:0000313" key="2">
    <source>
        <dbReference type="Proteomes" id="UP000767238"/>
    </source>
</evidence>
<gene>
    <name evidence="1" type="ORF">KCV03_g58</name>
</gene>
<protein>
    <submittedName>
        <fullName evidence="1">Uncharacterized protein</fullName>
    </submittedName>
</protein>
<feature type="non-terminal residue" evidence="1">
    <location>
        <position position="79"/>
    </location>
</feature>
<accession>A0A9P8GPR7</accession>
<dbReference type="EMBL" id="JAHFYH010000001">
    <property type="protein sequence ID" value="KAH0237812.1"/>
    <property type="molecule type" value="Genomic_DNA"/>
</dbReference>
<dbReference type="AlphaFoldDB" id="A0A9P8GPR7"/>
<evidence type="ECO:0000313" key="1">
    <source>
        <dbReference type="EMBL" id="KAH0237812.1"/>
    </source>
</evidence>
<name>A0A9P8GPR7_AURME</name>
<dbReference type="Proteomes" id="UP000767238">
    <property type="component" value="Unassembled WGS sequence"/>
</dbReference>
<sequence>MHTTAPTTMPAIAPPLNPSESFARVLPSGGLAIAVNLVSVEASWVIASAIATGMLLVEKRVQGGKANHQVCQVQECERY</sequence>
<comment type="caution">
    <text evidence="1">The sequence shown here is derived from an EMBL/GenBank/DDBJ whole genome shotgun (WGS) entry which is preliminary data.</text>
</comment>